<dbReference type="EMBL" id="KQ422521">
    <property type="protein sequence ID" value="KOF74700.1"/>
    <property type="molecule type" value="Genomic_DNA"/>
</dbReference>
<name>A0A0L8GDT8_OCTBM</name>
<feature type="region of interest" description="Disordered" evidence="1">
    <location>
        <begin position="1"/>
        <end position="63"/>
    </location>
</feature>
<dbReference type="Pfam" id="PF00651">
    <property type="entry name" value="BTB"/>
    <property type="match status" value="1"/>
</dbReference>
<dbReference type="Gene3D" id="3.30.710.10">
    <property type="entry name" value="Potassium Channel Kv1.1, Chain A"/>
    <property type="match status" value="1"/>
</dbReference>
<dbReference type="InterPro" id="IPR011333">
    <property type="entry name" value="SKP1/BTB/POZ_sf"/>
</dbReference>
<evidence type="ECO:0000259" key="2">
    <source>
        <dbReference type="Pfam" id="PF00651"/>
    </source>
</evidence>
<evidence type="ECO:0000313" key="3">
    <source>
        <dbReference type="EMBL" id="KOF74700.1"/>
    </source>
</evidence>
<feature type="domain" description="BTB" evidence="2">
    <location>
        <begin position="88"/>
        <end position="141"/>
    </location>
</feature>
<evidence type="ECO:0000256" key="1">
    <source>
        <dbReference type="SAM" id="MobiDB-lite"/>
    </source>
</evidence>
<dbReference type="OrthoDB" id="10352183at2759"/>
<proteinExistence type="predicted"/>
<dbReference type="InterPro" id="IPR000210">
    <property type="entry name" value="BTB/POZ_dom"/>
</dbReference>
<reference evidence="3" key="1">
    <citation type="submission" date="2015-07" db="EMBL/GenBank/DDBJ databases">
        <title>MeaNS - Measles Nucleotide Surveillance Program.</title>
        <authorList>
            <person name="Tran T."/>
            <person name="Druce J."/>
        </authorList>
    </citation>
    <scope>NUCLEOTIDE SEQUENCE</scope>
    <source>
        <strain evidence="3">UCB-OBI-ISO-001</strain>
        <tissue evidence="3">Gonad</tissue>
    </source>
</reference>
<dbReference type="AlphaFoldDB" id="A0A0L8GDT8"/>
<protein>
    <recommendedName>
        <fullName evidence="2">BTB domain-containing protein</fullName>
    </recommendedName>
</protein>
<organism evidence="3">
    <name type="scientific">Octopus bimaculoides</name>
    <name type="common">California two-spotted octopus</name>
    <dbReference type="NCBI Taxonomy" id="37653"/>
    <lineage>
        <taxon>Eukaryota</taxon>
        <taxon>Metazoa</taxon>
        <taxon>Spiralia</taxon>
        <taxon>Lophotrochozoa</taxon>
        <taxon>Mollusca</taxon>
        <taxon>Cephalopoda</taxon>
        <taxon>Coleoidea</taxon>
        <taxon>Octopodiformes</taxon>
        <taxon>Octopoda</taxon>
        <taxon>Incirrata</taxon>
        <taxon>Octopodidae</taxon>
        <taxon>Octopus</taxon>
    </lineage>
</organism>
<feature type="compositionally biased region" description="Basic and acidic residues" evidence="1">
    <location>
        <begin position="23"/>
        <end position="32"/>
    </location>
</feature>
<accession>A0A0L8GDT8</accession>
<sequence>MRTKRSSLGRLTIHGKKTRERRKRETTEERQLRLRNHRERQSAARQAETAEERQARLETQKQRARTRRAALKVGVSISNGSSTVMFYEVKFPEVSTEALMAFVEYMYTGLLDLDLNILQQLKVIAKQLDMKDLQNICDVHLLRGARQQLASTVTVFDDPRQMPSDVSAVPTEDIKQEISQNESAELKEDVVSIFEQEVEAASSDTKDSSSSVSSLILPTVKIEPVGPDDDKYGQMNKRASTSCSVSDSSQALNTPLNSIAVSTTDFSLPFSDTTNSKATANKIRGTSPKLKSNVFESSPVSDSSPVSYREEKLCSQSRLIREDPSKPQNRTITTQSIDNNVTYGNTEGVYPVGLFTAAGDRLPLSSTQVTNVKNIGLYKTDGLT</sequence>
<feature type="compositionally biased region" description="Basic residues" evidence="1">
    <location>
        <begin position="1"/>
        <end position="22"/>
    </location>
</feature>
<feature type="compositionally biased region" description="Basic and acidic residues" evidence="1">
    <location>
        <begin position="48"/>
        <end position="61"/>
    </location>
</feature>
<dbReference type="SUPFAM" id="SSF54695">
    <property type="entry name" value="POZ domain"/>
    <property type="match status" value="1"/>
</dbReference>
<gene>
    <name evidence="3" type="ORF">OCBIM_22035719mg</name>
</gene>